<dbReference type="GO" id="GO:0015074">
    <property type="term" value="P:DNA integration"/>
    <property type="evidence" value="ECO:0007669"/>
    <property type="project" value="InterPro"/>
</dbReference>
<dbReference type="GO" id="GO:0003677">
    <property type="term" value="F:DNA binding"/>
    <property type="evidence" value="ECO:0007669"/>
    <property type="project" value="InterPro"/>
</dbReference>
<dbReference type="AlphaFoldDB" id="A0AAV7YKX1"/>
<keyword evidence="1" id="KW-0233">DNA recombination</keyword>
<sequence length="386" mass="46452">MSQKEKLISSQELIEDSEKGYINKNTERIQEIVAKRFRKFLQEKEETRELIKIPIKELDRYMVVFISRLKKVNTESYSWNSYRTMVHCLISYLRRVWQKNELDNYPTLEKLYRTQSTLDRNLNKLKEENKVGKHTAWLTGEEEDRYRGGEYYQILQRDVSWEEEDGELFIKIIQRVKKNDQGTSKQKGCFEDFKFIFNYPAAKFNPYEIIKKYFNHCPKRHPNASFWCSVNWSKNRKKFYKDCNVSASTLRHYLQKKVKNVKIKKNITFHSTRSTVINKFRIKGIKDSEGMFFTGHQSKNGYNCYKRQDRLLNKQIAESFCHVSMETKKEKTIKQDLKKKRSNSKEKKIESVEETSNENRNFNDFMGNIKLINCSNINFNFYNQRK</sequence>
<reference evidence="3" key="1">
    <citation type="submission" date="2022-08" db="EMBL/GenBank/DDBJ databases">
        <title>Novel sulphate-reducing endosymbionts in the free-living metamonad Anaeramoeba.</title>
        <authorList>
            <person name="Jerlstrom-Hultqvist J."/>
            <person name="Cepicka I."/>
            <person name="Gallot-Lavallee L."/>
            <person name="Salas-Leiva D."/>
            <person name="Curtis B.A."/>
            <person name="Zahonova K."/>
            <person name="Pipaliya S."/>
            <person name="Dacks J."/>
            <person name="Roger A.J."/>
        </authorList>
    </citation>
    <scope>NUCLEOTIDE SEQUENCE</scope>
    <source>
        <strain evidence="3">Busselton2</strain>
    </source>
</reference>
<name>A0AAV7YKX1_9EUKA</name>
<dbReference type="Proteomes" id="UP001146793">
    <property type="component" value="Unassembled WGS sequence"/>
</dbReference>
<evidence type="ECO:0000313" key="4">
    <source>
        <dbReference type="Proteomes" id="UP001146793"/>
    </source>
</evidence>
<evidence type="ECO:0008006" key="5">
    <source>
        <dbReference type="Google" id="ProtNLM"/>
    </source>
</evidence>
<protein>
    <recommendedName>
        <fullName evidence="5">Tyr recombinase domain-containing protein</fullName>
    </recommendedName>
</protein>
<dbReference type="EMBL" id="JANTQA010000057">
    <property type="protein sequence ID" value="KAJ3429251.1"/>
    <property type="molecule type" value="Genomic_DNA"/>
</dbReference>
<dbReference type="Gene3D" id="1.10.443.10">
    <property type="entry name" value="Intergrase catalytic core"/>
    <property type="match status" value="1"/>
</dbReference>
<dbReference type="GO" id="GO:0006310">
    <property type="term" value="P:DNA recombination"/>
    <property type="evidence" value="ECO:0007669"/>
    <property type="project" value="UniProtKB-KW"/>
</dbReference>
<evidence type="ECO:0000256" key="2">
    <source>
        <dbReference type="SAM" id="MobiDB-lite"/>
    </source>
</evidence>
<evidence type="ECO:0000313" key="3">
    <source>
        <dbReference type="EMBL" id="KAJ3429251.1"/>
    </source>
</evidence>
<dbReference type="InterPro" id="IPR011010">
    <property type="entry name" value="DNA_brk_join_enz"/>
</dbReference>
<dbReference type="InterPro" id="IPR013762">
    <property type="entry name" value="Integrase-like_cat_sf"/>
</dbReference>
<dbReference type="SUPFAM" id="SSF56349">
    <property type="entry name" value="DNA breaking-rejoining enzymes"/>
    <property type="match status" value="1"/>
</dbReference>
<comment type="caution">
    <text evidence="3">The sequence shown here is derived from an EMBL/GenBank/DDBJ whole genome shotgun (WGS) entry which is preliminary data.</text>
</comment>
<feature type="region of interest" description="Disordered" evidence="2">
    <location>
        <begin position="334"/>
        <end position="355"/>
    </location>
</feature>
<gene>
    <name evidence="3" type="ORF">M0812_24595</name>
</gene>
<accession>A0AAV7YKX1</accession>
<evidence type="ECO:0000256" key="1">
    <source>
        <dbReference type="ARBA" id="ARBA00023172"/>
    </source>
</evidence>
<organism evidence="3 4">
    <name type="scientific">Anaeramoeba flamelloides</name>
    <dbReference type="NCBI Taxonomy" id="1746091"/>
    <lineage>
        <taxon>Eukaryota</taxon>
        <taxon>Metamonada</taxon>
        <taxon>Anaeramoebidae</taxon>
        <taxon>Anaeramoeba</taxon>
    </lineage>
</organism>
<proteinExistence type="predicted"/>